<reference evidence="2 3" key="1">
    <citation type="submission" date="2024-03" db="EMBL/GenBank/DDBJ databases">
        <authorList>
            <person name="Brejova B."/>
        </authorList>
    </citation>
    <scope>NUCLEOTIDE SEQUENCE [LARGE SCALE GENOMIC DNA]</scope>
    <source>
        <strain evidence="2 3">CBS 14171</strain>
    </source>
</reference>
<protein>
    <submittedName>
        <fullName evidence="2">Uncharacterized protein</fullName>
    </submittedName>
</protein>
<keyword evidence="3" id="KW-1185">Reference proteome</keyword>
<gene>
    <name evidence="2" type="ORF">LODBEIA_P35240</name>
</gene>
<feature type="region of interest" description="Disordered" evidence="1">
    <location>
        <begin position="1"/>
        <end position="42"/>
    </location>
</feature>
<dbReference type="GeneID" id="92208720"/>
<feature type="compositionally biased region" description="Low complexity" evidence="1">
    <location>
        <begin position="109"/>
        <end position="127"/>
    </location>
</feature>
<evidence type="ECO:0000256" key="1">
    <source>
        <dbReference type="SAM" id="MobiDB-lite"/>
    </source>
</evidence>
<dbReference type="RefSeq" id="XP_066830462.1">
    <property type="nucleotide sequence ID" value="XM_066973644.1"/>
</dbReference>
<feature type="compositionally biased region" description="Basic residues" evidence="1">
    <location>
        <begin position="1"/>
        <end position="10"/>
    </location>
</feature>
<accession>A0ABP0ZSW3</accession>
<sequence>MAASNHHTRRCSLAIASPGQNDSPNDPLNAFLLYSKNEGNNSQTTIDAQELQSQSQPLQQQQSREYSPFSHSINDFAVDTSDLYPPHLVSSPLIPPATAAAGAVGGGAAANPPTSSSSVPTVTKAASFPSMRSESPITHPHEFSACHRRISICDLNNFSDGIKQVRRHPTHHNHHHNHSVETTDHEAVKYGGHEWPELKNFSLDSPSASSSSTSPSERITEFNLEKKLTDPFATSSPCENPHASKSSLPRHMQERGPRNHRRRNSIALKFEEPRVF</sequence>
<dbReference type="InterPro" id="IPR031426">
    <property type="entry name" value="DUF4667"/>
</dbReference>
<feature type="compositionally biased region" description="Polar residues" evidence="1">
    <location>
        <begin position="232"/>
        <end position="247"/>
    </location>
</feature>
<dbReference type="Pfam" id="PF15700">
    <property type="entry name" value="DUF4667"/>
    <property type="match status" value="1"/>
</dbReference>
<dbReference type="EMBL" id="OZ022408">
    <property type="protein sequence ID" value="CAK9439369.1"/>
    <property type="molecule type" value="Genomic_DNA"/>
</dbReference>
<evidence type="ECO:0000313" key="3">
    <source>
        <dbReference type="Proteomes" id="UP001497383"/>
    </source>
</evidence>
<organism evidence="2 3">
    <name type="scientific">Lodderomyces beijingensis</name>
    <dbReference type="NCBI Taxonomy" id="1775926"/>
    <lineage>
        <taxon>Eukaryota</taxon>
        <taxon>Fungi</taxon>
        <taxon>Dikarya</taxon>
        <taxon>Ascomycota</taxon>
        <taxon>Saccharomycotina</taxon>
        <taxon>Pichiomycetes</taxon>
        <taxon>Debaryomycetaceae</taxon>
        <taxon>Candida/Lodderomyces clade</taxon>
        <taxon>Lodderomyces</taxon>
    </lineage>
</organism>
<feature type="compositionally biased region" description="Low complexity" evidence="1">
    <location>
        <begin position="49"/>
        <end position="63"/>
    </location>
</feature>
<evidence type="ECO:0000313" key="2">
    <source>
        <dbReference type="EMBL" id="CAK9439369.1"/>
    </source>
</evidence>
<dbReference type="Proteomes" id="UP001497383">
    <property type="component" value="Chromosome 4"/>
</dbReference>
<feature type="region of interest" description="Disordered" evidence="1">
    <location>
        <begin position="102"/>
        <end position="137"/>
    </location>
</feature>
<proteinExistence type="predicted"/>
<feature type="region of interest" description="Disordered" evidence="1">
    <location>
        <begin position="230"/>
        <end position="276"/>
    </location>
</feature>
<feature type="region of interest" description="Disordered" evidence="1">
    <location>
        <begin position="49"/>
        <end position="68"/>
    </location>
</feature>
<name>A0ABP0ZSW3_9ASCO</name>